<sequence>MFRLAVFLAVAAVAYGRSSHLQKDFIHRIVGGTPADIEDFPFAVTLQESGFQYCAGAILNAEWVVTAAHCTDGSTTVEVVSGVTDKYDGSAITTEATVFQHEDFDGWTLENDISLLKLSTPLTLDATQNSIRTATRQQFTYEDLIVVGWGTTSEDGDDSDTLLKVTVPFVDDVTCEDLNGGISESMLCAGEEGKDSCQGDSGGPIVNDLGDGTYEHVGIVSWGYGCAQAGYPGVYTETAHFSDWMILQMA</sequence>
<evidence type="ECO:0000313" key="3">
    <source>
        <dbReference type="EMBL" id="CAD7230937.1"/>
    </source>
</evidence>
<accession>A0A7R8WH86</accession>
<dbReference type="PRINTS" id="PR00722">
    <property type="entry name" value="CHYMOTRYPSIN"/>
</dbReference>
<dbReference type="FunFam" id="2.40.10.10:FF:000002">
    <property type="entry name" value="Transmembrane protease serine"/>
    <property type="match status" value="1"/>
</dbReference>
<dbReference type="CDD" id="cd00190">
    <property type="entry name" value="Tryp_SPc"/>
    <property type="match status" value="1"/>
</dbReference>
<proteinExistence type="inferred from homology"/>
<dbReference type="PROSITE" id="PS00134">
    <property type="entry name" value="TRYPSIN_HIS"/>
    <property type="match status" value="1"/>
</dbReference>
<comment type="similarity">
    <text evidence="2">Belongs to the peptidase S1 family. CLIP subfamily.</text>
</comment>
<evidence type="ECO:0000256" key="1">
    <source>
        <dbReference type="ARBA" id="ARBA00023157"/>
    </source>
</evidence>
<protein>
    <submittedName>
        <fullName evidence="3">Uncharacterized protein</fullName>
    </submittedName>
</protein>
<keyword evidence="1" id="KW-1015">Disulfide bond</keyword>
<dbReference type="PANTHER" id="PTHR24252:SF7">
    <property type="entry name" value="HYALIN"/>
    <property type="match status" value="1"/>
</dbReference>
<evidence type="ECO:0000256" key="2">
    <source>
        <dbReference type="ARBA" id="ARBA00024195"/>
    </source>
</evidence>
<organism evidence="3">
    <name type="scientific">Cyprideis torosa</name>
    <dbReference type="NCBI Taxonomy" id="163714"/>
    <lineage>
        <taxon>Eukaryota</taxon>
        <taxon>Metazoa</taxon>
        <taxon>Ecdysozoa</taxon>
        <taxon>Arthropoda</taxon>
        <taxon>Crustacea</taxon>
        <taxon>Oligostraca</taxon>
        <taxon>Ostracoda</taxon>
        <taxon>Podocopa</taxon>
        <taxon>Podocopida</taxon>
        <taxon>Cytherocopina</taxon>
        <taxon>Cytheroidea</taxon>
        <taxon>Cytherideidae</taxon>
        <taxon>Cyprideis</taxon>
    </lineage>
</organism>
<dbReference type="Pfam" id="PF00089">
    <property type="entry name" value="Trypsin"/>
    <property type="match status" value="1"/>
</dbReference>
<reference evidence="3" key="1">
    <citation type="submission" date="2020-11" db="EMBL/GenBank/DDBJ databases">
        <authorList>
            <person name="Tran Van P."/>
        </authorList>
    </citation>
    <scope>NUCLEOTIDE SEQUENCE</scope>
</reference>
<dbReference type="EMBL" id="OB663077">
    <property type="protein sequence ID" value="CAD7230937.1"/>
    <property type="molecule type" value="Genomic_DNA"/>
</dbReference>
<gene>
    <name evidence="3" type="ORF">CTOB1V02_LOCUS8793</name>
</gene>
<dbReference type="InterPro" id="IPR033116">
    <property type="entry name" value="TRYPSIN_SER"/>
</dbReference>
<dbReference type="SMART" id="SM00020">
    <property type="entry name" value="Tryp_SPc"/>
    <property type="match status" value="1"/>
</dbReference>
<dbReference type="FunFam" id="2.40.10.10:FF:000068">
    <property type="entry name" value="transmembrane protease serine 2"/>
    <property type="match status" value="1"/>
</dbReference>
<name>A0A7R8WH86_9CRUS</name>
<dbReference type="InterPro" id="IPR018114">
    <property type="entry name" value="TRYPSIN_HIS"/>
</dbReference>
<dbReference type="InterPro" id="IPR009003">
    <property type="entry name" value="Peptidase_S1_PA"/>
</dbReference>
<dbReference type="InterPro" id="IPR043504">
    <property type="entry name" value="Peptidase_S1_PA_chymotrypsin"/>
</dbReference>
<dbReference type="GO" id="GO:0006508">
    <property type="term" value="P:proteolysis"/>
    <property type="evidence" value="ECO:0007669"/>
    <property type="project" value="InterPro"/>
</dbReference>
<dbReference type="PROSITE" id="PS50240">
    <property type="entry name" value="TRYPSIN_DOM"/>
    <property type="match status" value="1"/>
</dbReference>
<dbReference type="PROSITE" id="PS00135">
    <property type="entry name" value="TRYPSIN_SER"/>
    <property type="match status" value="1"/>
</dbReference>
<dbReference type="OrthoDB" id="10059102at2759"/>
<dbReference type="GO" id="GO:0004252">
    <property type="term" value="F:serine-type endopeptidase activity"/>
    <property type="evidence" value="ECO:0007669"/>
    <property type="project" value="InterPro"/>
</dbReference>
<dbReference type="SUPFAM" id="SSF50494">
    <property type="entry name" value="Trypsin-like serine proteases"/>
    <property type="match status" value="1"/>
</dbReference>
<dbReference type="InterPro" id="IPR001254">
    <property type="entry name" value="Trypsin_dom"/>
</dbReference>
<dbReference type="AlphaFoldDB" id="A0A7R8WH86"/>
<dbReference type="Gene3D" id="2.40.10.10">
    <property type="entry name" value="Trypsin-like serine proteases"/>
    <property type="match status" value="1"/>
</dbReference>
<dbReference type="PANTHER" id="PTHR24252">
    <property type="entry name" value="ACROSIN-RELATED"/>
    <property type="match status" value="1"/>
</dbReference>
<dbReference type="InterPro" id="IPR001314">
    <property type="entry name" value="Peptidase_S1A"/>
</dbReference>